<dbReference type="Proteomes" id="UP000187251">
    <property type="component" value="Unassembled WGS sequence"/>
</dbReference>
<dbReference type="Pfam" id="PF18050">
    <property type="entry name" value="Cyclophil_like2"/>
    <property type="match status" value="1"/>
</dbReference>
<dbReference type="SUPFAM" id="SSF50891">
    <property type="entry name" value="Cyclophilin-like"/>
    <property type="match status" value="1"/>
</dbReference>
<reference evidence="2 3" key="1">
    <citation type="submission" date="2016-09" db="EMBL/GenBank/DDBJ databases">
        <title>Phylogenomics of Achromobacter.</title>
        <authorList>
            <person name="Jeukens J."/>
            <person name="Freschi L."/>
            <person name="Vincent A.T."/>
            <person name="Emond-Rheault J.-G."/>
            <person name="Kukavica-Ibrulj I."/>
            <person name="Charette S.J."/>
            <person name="Levesque R.C."/>
        </authorList>
    </citation>
    <scope>NUCLEOTIDE SEQUENCE [LARGE SCALE GENOMIC DNA]</scope>
    <source>
        <strain evidence="2 3">AUS488</strain>
    </source>
</reference>
<dbReference type="AlphaFoldDB" id="A0A1R1JZE3"/>
<feature type="domain" description="Cyclophilin-like" evidence="1">
    <location>
        <begin position="5"/>
        <end position="113"/>
    </location>
</feature>
<protein>
    <recommendedName>
        <fullName evidence="1">Cyclophilin-like domain-containing protein</fullName>
    </recommendedName>
</protein>
<proteinExistence type="predicted"/>
<evidence type="ECO:0000313" key="2">
    <source>
        <dbReference type="EMBL" id="OMG92585.1"/>
    </source>
</evidence>
<dbReference type="RefSeq" id="WP_054428401.1">
    <property type="nucleotide sequence ID" value="NZ_CYTD01000003.1"/>
</dbReference>
<organism evidence="2 3">
    <name type="scientific">Alcaligenes xylosoxydans xylosoxydans</name>
    <name type="common">Achromobacter xylosoxidans</name>
    <dbReference type="NCBI Taxonomy" id="85698"/>
    <lineage>
        <taxon>Bacteria</taxon>
        <taxon>Pseudomonadati</taxon>
        <taxon>Pseudomonadota</taxon>
        <taxon>Betaproteobacteria</taxon>
        <taxon>Burkholderiales</taxon>
        <taxon>Alcaligenaceae</taxon>
        <taxon>Achromobacter</taxon>
    </lineage>
</organism>
<dbReference type="InterPro" id="IPR029000">
    <property type="entry name" value="Cyclophilin-like_dom_sf"/>
</dbReference>
<sequence>MQISIDIEGTTLTATLDDNDSSRDFASLLPLSLTLDDYAATEKVSDLPRRLSTKDAPAGTAAKAGDLTYYSPWGNLAIFYKDFRHASGLVKLGSLDSGVEIMRRPGPLKVTIRKATQ</sequence>
<dbReference type="EMBL" id="MJMN01000002">
    <property type="protein sequence ID" value="OMG92585.1"/>
    <property type="molecule type" value="Genomic_DNA"/>
</dbReference>
<evidence type="ECO:0000313" key="3">
    <source>
        <dbReference type="Proteomes" id="UP000187251"/>
    </source>
</evidence>
<dbReference type="OrthoDB" id="5298378at2"/>
<dbReference type="GeneID" id="92896466"/>
<evidence type="ECO:0000259" key="1">
    <source>
        <dbReference type="Pfam" id="PF18050"/>
    </source>
</evidence>
<gene>
    <name evidence="2" type="ORF">BIZ92_07870</name>
</gene>
<accession>A0A1R1JZE3</accession>
<dbReference type="Gene3D" id="2.40.100.20">
    <property type="match status" value="1"/>
</dbReference>
<dbReference type="InterPro" id="IPR041183">
    <property type="entry name" value="Cyclophilin-like"/>
</dbReference>
<name>A0A1R1JZE3_ALCXX</name>
<comment type="caution">
    <text evidence="2">The sequence shown here is derived from an EMBL/GenBank/DDBJ whole genome shotgun (WGS) entry which is preliminary data.</text>
</comment>